<dbReference type="InterPro" id="IPR036250">
    <property type="entry name" value="AcylCo_DH-like_C"/>
</dbReference>
<gene>
    <name evidence="3" type="ORF">MINT15_25310</name>
</gene>
<dbReference type="Gene3D" id="1.20.140.10">
    <property type="entry name" value="Butyryl-CoA Dehydrogenase, subunit A, domain 3"/>
    <property type="match status" value="1"/>
</dbReference>
<evidence type="ECO:0000313" key="3">
    <source>
        <dbReference type="EMBL" id="KHF43806.1"/>
    </source>
</evidence>
<dbReference type="AlphaFoldDB" id="A0A837DDC5"/>
<dbReference type="SUPFAM" id="SSF47203">
    <property type="entry name" value="Acyl-CoA dehydrogenase C-terminal domain-like"/>
    <property type="match status" value="1"/>
</dbReference>
<dbReference type="EMBL" id="JRZE01000005">
    <property type="protein sequence ID" value="KHF43806.1"/>
    <property type="molecule type" value="Genomic_DNA"/>
</dbReference>
<accession>A0A837DDC5</accession>
<dbReference type="Pfam" id="PF00441">
    <property type="entry name" value="Acyl-CoA_dh_1"/>
    <property type="match status" value="1"/>
</dbReference>
<proteinExistence type="predicted"/>
<keyword evidence="1" id="KW-0285">Flavoprotein</keyword>
<dbReference type="Proteomes" id="UP000030848">
    <property type="component" value="Unassembled WGS sequence"/>
</dbReference>
<reference evidence="3 4" key="1">
    <citation type="submission" date="2014-10" db="EMBL/GenBank/DDBJ databases">
        <title>Genome sequence of Micropolyspora internatus JCM3315.</title>
        <authorList>
            <person name="Shin S.-K."/>
            <person name="Yi H."/>
        </authorList>
    </citation>
    <scope>NUCLEOTIDE SEQUENCE [LARGE SCALE GENOMIC DNA]</scope>
    <source>
        <strain evidence="3 4">JCM 3315</strain>
    </source>
</reference>
<dbReference type="InterPro" id="IPR009075">
    <property type="entry name" value="AcylCo_DH/oxidase_C"/>
</dbReference>
<sequence length="88" mass="10002">MECQASAVRQGEAKRHRFERRAFGQPIGNLQNTRFVLTEIATELDVTHTYHDAAVLAYNEGKLSAVDAAKAKWWTTEPQKSVIDRCLR</sequence>
<organism evidence="3 4">
    <name type="scientific">Saccharomonospora viridis</name>
    <dbReference type="NCBI Taxonomy" id="1852"/>
    <lineage>
        <taxon>Bacteria</taxon>
        <taxon>Bacillati</taxon>
        <taxon>Actinomycetota</taxon>
        <taxon>Actinomycetes</taxon>
        <taxon>Pseudonocardiales</taxon>
        <taxon>Pseudonocardiaceae</taxon>
        <taxon>Saccharomonospora</taxon>
    </lineage>
</organism>
<name>A0A837DDC5_9PSEU</name>
<comment type="caution">
    <text evidence="3">The sequence shown here is derived from an EMBL/GenBank/DDBJ whole genome shotgun (WGS) entry which is preliminary data.</text>
</comment>
<evidence type="ECO:0000256" key="1">
    <source>
        <dbReference type="ARBA" id="ARBA00022630"/>
    </source>
</evidence>
<evidence type="ECO:0000259" key="2">
    <source>
        <dbReference type="Pfam" id="PF00441"/>
    </source>
</evidence>
<protein>
    <submittedName>
        <fullName evidence="3">Acyl-CoA dehydrogenase</fullName>
    </submittedName>
</protein>
<dbReference type="GO" id="GO:0016627">
    <property type="term" value="F:oxidoreductase activity, acting on the CH-CH group of donors"/>
    <property type="evidence" value="ECO:0007669"/>
    <property type="project" value="InterPro"/>
</dbReference>
<feature type="domain" description="Acyl-CoA dehydrogenase/oxidase C-terminal" evidence="2">
    <location>
        <begin position="13"/>
        <end position="87"/>
    </location>
</feature>
<evidence type="ECO:0000313" key="4">
    <source>
        <dbReference type="Proteomes" id="UP000030848"/>
    </source>
</evidence>